<feature type="domain" description="ABC3 transporter permease C-terminal" evidence="7">
    <location>
        <begin position="59"/>
        <end position="165"/>
    </location>
</feature>
<feature type="transmembrane region" description="Helical" evidence="6">
    <location>
        <begin position="202"/>
        <end position="222"/>
    </location>
</feature>
<dbReference type="PIRSF" id="PIRSF018968">
    <property type="entry name" value="ABC_permease_BceB"/>
    <property type="match status" value="1"/>
</dbReference>
<evidence type="ECO:0000256" key="5">
    <source>
        <dbReference type="ARBA" id="ARBA00023136"/>
    </source>
</evidence>
<evidence type="ECO:0000313" key="8">
    <source>
        <dbReference type="EMBL" id="EMB31690.1"/>
    </source>
</evidence>
<dbReference type="Pfam" id="PF02687">
    <property type="entry name" value="FtsX"/>
    <property type="match status" value="1"/>
</dbReference>
<dbReference type="GO" id="GO:0005886">
    <property type="term" value="C:plasma membrane"/>
    <property type="evidence" value="ECO:0007669"/>
    <property type="project" value="UniProtKB-SubCell"/>
</dbReference>
<feature type="transmembrane region" description="Helical" evidence="6">
    <location>
        <begin position="21"/>
        <end position="41"/>
    </location>
</feature>
<keyword evidence="5 6" id="KW-0472">Membrane</keyword>
<dbReference type="RefSeq" id="WP_002685469.1">
    <property type="nucleotide sequence ID" value="NZ_CM001795.1"/>
</dbReference>
<dbReference type="InterPro" id="IPR003838">
    <property type="entry name" value="ABC3_permease_C"/>
</dbReference>
<name>A0A0E2E2U5_TREDN</name>
<accession>A0A0E2E2U5</accession>
<dbReference type="PATRIC" id="fig|999432.5.peg.2151"/>
<keyword evidence="2" id="KW-1003">Cell membrane</keyword>
<sequence length="681" mass="78393">MKLNFYFQLAKKNISTGAKTYIPYIFACSLSIMMFSIMYTLSKEAFTQNSAGLITLMNFGVIIVGFFSMIFIFYGNKFLIKNRVKEIGLYTVLGLQKKHIAGVLFFEFLACYFLSLVFGAIGSVLFGKLCFLILFKVSGIPSKINYSLSFSFLKPASIVFFCFFTINYLYNLKKISLLNPIQLLTESKSGEKRSKYLRLKTFLAILFIGGGYTLSVLSINPIAALKTFLPAVLLVIAGTFFFFESITIFILNKIKNRKSYYKPAKFISVSGMIYRMGQHAKGLASICILLTMILLTLASVTSIYMVSEKIISKAFIRNHQLNRLFKKDNVELQNKESLIADIKEIGLKYNMETNDFLYVRYFYGISNISDNTLYENDDSYFSRNNVQIMLCSFEDIKNIFPDELYKKLLTDAASMSDDEFFIFSNKKIDYKKPLQIGQKEFKLKKLESEFVSIMNNSPYIPYSPFPYINLIAKNSESLELIKNELNALKENARARFKNKKLLALEESLFWNTSADKLKTIPQSYIQDIKKLAKSSDAGFFYDNKFQSYKDRREFDGSFLFLGGFLSLMFLIWLILIMYFKQIAEGVEDRKRYQIMLKIGMDSSLIKKSSHAQLVWLFVLPVLVSIVHCFFASPLFSRLLLVFGLFNTAVFFAALLLTGGFTLILYLLFYKITLNKYNKIIR</sequence>
<feature type="transmembrane region" description="Helical" evidence="6">
    <location>
        <begin position="228"/>
        <end position="251"/>
    </location>
</feature>
<dbReference type="PANTHER" id="PTHR46795:SF3">
    <property type="entry name" value="ABC TRANSPORTER PERMEASE"/>
    <property type="match status" value="1"/>
</dbReference>
<feature type="transmembrane region" description="Helical" evidence="6">
    <location>
        <begin position="638"/>
        <end position="668"/>
    </location>
</feature>
<feature type="transmembrane region" description="Helical" evidence="6">
    <location>
        <begin position="103"/>
        <end position="126"/>
    </location>
</feature>
<dbReference type="Proteomes" id="UP000011705">
    <property type="component" value="Chromosome"/>
</dbReference>
<feature type="transmembrane region" description="Helical" evidence="6">
    <location>
        <begin position="146"/>
        <end position="170"/>
    </location>
</feature>
<dbReference type="EMBL" id="AGDV01000020">
    <property type="protein sequence ID" value="EMB31690.1"/>
    <property type="molecule type" value="Genomic_DNA"/>
</dbReference>
<proteinExistence type="predicted"/>
<dbReference type="InterPro" id="IPR052536">
    <property type="entry name" value="ABC-4_Integral_Memb_Prot"/>
</dbReference>
<keyword evidence="3 6" id="KW-0812">Transmembrane</keyword>
<dbReference type="HOGENOM" id="CLU_022800_2_3_12"/>
<feature type="transmembrane region" description="Helical" evidence="6">
    <location>
        <begin position="558"/>
        <end position="579"/>
    </location>
</feature>
<evidence type="ECO:0000256" key="1">
    <source>
        <dbReference type="ARBA" id="ARBA00004651"/>
    </source>
</evidence>
<evidence type="ECO:0000256" key="2">
    <source>
        <dbReference type="ARBA" id="ARBA00022475"/>
    </source>
</evidence>
<organism evidence="8">
    <name type="scientific">Treponema denticola H-22</name>
    <dbReference type="NCBI Taxonomy" id="999432"/>
    <lineage>
        <taxon>Bacteria</taxon>
        <taxon>Pseudomonadati</taxon>
        <taxon>Spirochaetota</taxon>
        <taxon>Spirochaetia</taxon>
        <taxon>Spirochaetales</taxon>
        <taxon>Treponemataceae</taxon>
        <taxon>Treponema</taxon>
    </lineage>
</organism>
<evidence type="ECO:0000256" key="4">
    <source>
        <dbReference type="ARBA" id="ARBA00022989"/>
    </source>
</evidence>
<feature type="transmembrane region" description="Helical" evidence="6">
    <location>
        <begin position="282"/>
        <end position="306"/>
    </location>
</feature>
<protein>
    <recommendedName>
        <fullName evidence="7">ABC3 transporter permease C-terminal domain-containing protein</fullName>
    </recommendedName>
</protein>
<feature type="transmembrane region" description="Helical" evidence="6">
    <location>
        <begin position="613"/>
        <end position="632"/>
    </location>
</feature>
<reference evidence="8" key="1">
    <citation type="submission" date="2012-01" db="EMBL/GenBank/DDBJ databases">
        <title>The Genome Sequence of Treponema denticola H-22.</title>
        <authorList>
            <consortium name="The Broad Institute Genome Sequencing Platform"/>
            <person name="Earl A."/>
            <person name="Ward D."/>
            <person name="Feldgarden M."/>
            <person name="Gevers D."/>
            <person name="Blanton J.M."/>
            <person name="Fenno C.J."/>
            <person name="Baranova O.V."/>
            <person name="Mathney J."/>
            <person name="Dewhirst F.E."/>
            <person name="Izard J."/>
            <person name="Young S.K."/>
            <person name="Zeng Q."/>
            <person name="Gargeya S."/>
            <person name="Fitzgerald M."/>
            <person name="Haas B."/>
            <person name="Abouelleil A."/>
            <person name="Alvarado L."/>
            <person name="Arachchi H.M."/>
            <person name="Berlin A."/>
            <person name="Chapman S.B."/>
            <person name="Gearin G."/>
            <person name="Goldberg J."/>
            <person name="Griggs A."/>
            <person name="Gujja S."/>
            <person name="Hansen M."/>
            <person name="Heiman D."/>
            <person name="Howarth C."/>
            <person name="Larimer J."/>
            <person name="Lui A."/>
            <person name="MacDonald P.J.P."/>
            <person name="McCowen C."/>
            <person name="Montmayeur A."/>
            <person name="Murphy C."/>
            <person name="Neiman D."/>
            <person name="Pearson M."/>
            <person name="Priest M."/>
            <person name="Roberts A."/>
            <person name="Saif S."/>
            <person name="Shea T."/>
            <person name="Sisk P."/>
            <person name="Stolte C."/>
            <person name="Sykes S."/>
            <person name="Wortman J."/>
            <person name="Nusbaum C."/>
            <person name="Birren B."/>
        </authorList>
    </citation>
    <scope>NUCLEOTIDE SEQUENCE [LARGE SCALE GENOMIC DNA]</scope>
    <source>
        <strain evidence="8">H-22</strain>
    </source>
</reference>
<comment type="subcellular location">
    <subcellularLocation>
        <location evidence="1">Cell membrane</location>
        <topology evidence="1">Multi-pass membrane protein</topology>
    </subcellularLocation>
</comment>
<keyword evidence="4 6" id="KW-1133">Transmembrane helix</keyword>
<dbReference type="AlphaFoldDB" id="A0A0E2E2U5"/>
<gene>
    <name evidence="8" type="ORF">HMPREF9726_02070</name>
</gene>
<evidence type="ECO:0000256" key="6">
    <source>
        <dbReference type="SAM" id="Phobius"/>
    </source>
</evidence>
<comment type="caution">
    <text evidence="8">The sequence shown here is derived from an EMBL/GenBank/DDBJ whole genome shotgun (WGS) entry which is preliminary data.</text>
</comment>
<dbReference type="InterPro" id="IPR027022">
    <property type="entry name" value="ABC_permease_BceB-typ"/>
</dbReference>
<feature type="transmembrane region" description="Helical" evidence="6">
    <location>
        <begin position="53"/>
        <end position="75"/>
    </location>
</feature>
<dbReference type="PANTHER" id="PTHR46795">
    <property type="entry name" value="ABC TRANSPORTER PERMEASE-RELATED-RELATED"/>
    <property type="match status" value="1"/>
</dbReference>
<dbReference type="GO" id="GO:0055085">
    <property type="term" value="P:transmembrane transport"/>
    <property type="evidence" value="ECO:0007669"/>
    <property type="project" value="InterPro"/>
</dbReference>
<evidence type="ECO:0000259" key="7">
    <source>
        <dbReference type="Pfam" id="PF02687"/>
    </source>
</evidence>
<evidence type="ECO:0000256" key="3">
    <source>
        <dbReference type="ARBA" id="ARBA00022692"/>
    </source>
</evidence>